<evidence type="ECO:0000313" key="3">
    <source>
        <dbReference type="Proteomes" id="UP001430455"/>
    </source>
</evidence>
<evidence type="ECO:0000313" key="2">
    <source>
        <dbReference type="EMBL" id="MBX0294673.1"/>
    </source>
</evidence>
<organism evidence="2 3">
    <name type="scientific">Haloarcula nitratireducens</name>
    <dbReference type="NCBI Taxonomy" id="2487749"/>
    <lineage>
        <taxon>Archaea</taxon>
        <taxon>Methanobacteriati</taxon>
        <taxon>Methanobacteriota</taxon>
        <taxon>Stenosarchaea group</taxon>
        <taxon>Halobacteria</taxon>
        <taxon>Halobacteriales</taxon>
        <taxon>Haloarculaceae</taxon>
        <taxon>Haloarcula</taxon>
    </lineage>
</organism>
<dbReference type="RefSeq" id="WP_220579348.1">
    <property type="nucleotide sequence ID" value="NZ_RKLT01000002.1"/>
</dbReference>
<reference evidence="2 3" key="1">
    <citation type="submission" date="2021-06" db="EMBL/GenBank/DDBJ databases">
        <title>Halomicroarcula sp. a new haloarchaeum isolated from saline soil.</title>
        <authorList>
            <person name="Duran-Viseras A."/>
            <person name="Sanchez-Porro C."/>
            <person name="Ventosa A."/>
        </authorList>
    </citation>
    <scope>NUCLEOTIDE SEQUENCE [LARGE SCALE GENOMIC DNA]</scope>
    <source>
        <strain evidence="2 3">F27</strain>
    </source>
</reference>
<dbReference type="Pfam" id="PF26222">
    <property type="entry name" value="DUF8048"/>
    <property type="match status" value="1"/>
</dbReference>
<dbReference type="AlphaFoldDB" id="A0AAW4PAR0"/>
<feature type="domain" description="DUF8048" evidence="1">
    <location>
        <begin position="12"/>
        <end position="112"/>
    </location>
</feature>
<dbReference type="EMBL" id="RKLT01000002">
    <property type="protein sequence ID" value="MBX0294673.1"/>
    <property type="molecule type" value="Genomic_DNA"/>
</dbReference>
<dbReference type="InterPro" id="IPR058361">
    <property type="entry name" value="DUF8048"/>
</dbReference>
<proteinExistence type="predicted"/>
<accession>A0AAW4PAR0</accession>
<name>A0AAW4PAR0_9EURY</name>
<protein>
    <recommendedName>
        <fullName evidence="1">DUF8048 domain-containing protein</fullName>
    </recommendedName>
</protein>
<comment type="caution">
    <text evidence="2">The sequence shown here is derived from an EMBL/GenBank/DDBJ whole genome shotgun (WGS) entry which is preliminary data.</text>
</comment>
<sequence length="127" mass="13632">MTPDDTTANEVAIDEARIDHAAETVGVDQGALADALVVFHPELLGRHSEFESEPYVTVDGTRAYRVPESDADELLSEFDFDEGVASAVKLAHTEQAELLFADAVQGDDDFDSGECGLVVGIDTAEQF</sequence>
<gene>
    <name evidence="2" type="ORF">EGH23_07245</name>
</gene>
<keyword evidence="3" id="KW-1185">Reference proteome</keyword>
<dbReference type="Proteomes" id="UP001430455">
    <property type="component" value="Unassembled WGS sequence"/>
</dbReference>
<evidence type="ECO:0000259" key="1">
    <source>
        <dbReference type="Pfam" id="PF26222"/>
    </source>
</evidence>